<evidence type="ECO:0000259" key="6">
    <source>
        <dbReference type="PROSITE" id="PS50893"/>
    </source>
</evidence>
<dbReference type="InterPro" id="IPR027417">
    <property type="entry name" value="P-loop_NTPase"/>
</dbReference>
<dbReference type="PANTHER" id="PTHR42711">
    <property type="entry name" value="ABC TRANSPORTER ATP-BINDING PROTEIN"/>
    <property type="match status" value="1"/>
</dbReference>
<comment type="caution">
    <text evidence="7">The sequence shown here is derived from an EMBL/GenBank/DDBJ whole genome shotgun (WGS) entry which is preliminary data.</text>
</comment>
<evidence type="ECO:0000256" key="1">
    <source>
        <dbReference type="ARBA" id="ARBA00005417"/>
    </source>
</evidence>
<dbReference type="Gene3D" id="3.40.50.300">
    <property type="entry name" value="P-loop containing nucleotide triphosphate hydrolases"/>
    <property type="match status" value="1"/>
</dbReference>
<organism evidence="7 8">
    <name type="scientific">Rubrivirga marina</name>
    <dbReference type="NCBI Taxonomy" id="1196024"/>
    <lineage>
        <taxon>Bacteria</taxon>
        <taxon>Pseudomonadati</taxon>
        <taxon>Rhodothermota</taxon>
        <taxon>Rhodothermia</taxon>
        <taxon>Rhodothermales</taxon>
        <taxon>Rubricoccaceae</taxon>
        <taxon>Rubrivirga</taxon>
    </lineage>
</organism>
<gene>
    <name evidence="7" type="ORF">BSZ37_19355</name>
</gene>
<name>A0A271J584_9BACT</name>
<dbReference type="GO" id="GO:0016887">
    <property type="term" value="F:ATP hydrolysis activity"/>
    <property type="evidence" value="ECO:0007669"/>
    <property type="project" value="InterPro"/>
</dbReference>
<protein>
    <submittedName>
        <fullName evidence="7">ABC transporter</fullName>
    </submittedName>
</protein>
<dbReference type="SMART" id="SM00382">
    <property type="entry name" value="AAA"/>
    <property type="match status" value="1"/>
</dbReference>
<dbReference type="EMBL" id="MQWD01000001">
    <property type="protein sequence ID" value="PAP78427.1"/>
    <property type="molecule type" value="Genomic_DNA"/>
</dbReference>
<comment type="similarity">
    <text evidence="1">Belongs to the ABC transporter superfamily.</text>
</comment>
<evidence type="ECO:0000256" key="3">
    <source>
        <dbReference type="ARBA" id="ARBA00022458"/>
    </source>
</evidence>
<dbReference type="PROSITE" id="PS00211">
    <property type="entry name" value="ABC_TRANSPORTER_1"/>
    <property type="match status" value="1"/>
</dbReference>
<evidence type="ECO:0000256" key="5">
    <source>
        <dbReference type="ARBA" id="ARBA00022840"/>
    </source>
</evidence>
<dbReference type="InterPro" id="IPR050763">
    <property type="entry name" value="ABC_transporter_ATP-binding"/>
</dbReference>
<dbReference type="PROSITE" id="PS50893">
    <property type="entry name" value="ABC_TRANSPORTER_2"/>
    <property type="match status" value="1"/>
</dbReference>
<dbReference type="RefSeq" id="WP_095512107.1">
    <property type="nucleotide sequence ID" value="NZ_MQWD01000001.1"/>
</dbReference>
<evidence type="ECO:0000256" key="2">
    <source>
        <dbReference type="ARBA" id="ARBA00022448"/>
    </source>
</evidence>
<dbReference type="InterPro" id="IPR003439">
    <property type="entry name" value="ABC_transporter-like_ATP-bd"/>
</dbReference>
<dbReference type="GO" id="GO:0005524">
    <property type="term" value="F:ATP binding"/>
    <property type="evidence" value="ECO:0007669"/>
    <property type="project" value="UniProtKB-KW"/>
</dbReference>
<feature type="domain" description="ABC transporter" evidence="6">
    <location>
        <begin position="5"/>
        <end position="232"/>
    </location>
</feature>
<keyword evidence="8" id="KW-1185">Reference proteome</keyword>
<evidence type="ECO:0000313" key="7">
    <source>
        <dbReference type="EMBL" id="PAP78427.1"/>
    </source>
</evidence>
<keyword evidence="5" id="KW-0067">ATP-binding</keyword>
<dbReference type="AlphaFoldDB" id="A0A271J584"/>
<evidence type="ECO:0000256" key="4">
    <source>
        <dbReference type="ARBA" id="ARBA00022741"/>
    </source>
</evidence>
<dbReference type="Proteomes" id="UP000216339">
    <property type="component" value="Unassembled WGS sequence"/>
</dbReference>
<dbReference type="InterPro" id="IPR025302">
    <property type="entry name" value="DrrA1/2-like_C"/>
</dbReference>
<proteinExistence type="inferred from homology"/>
<dbReference type="SUPFAM" id="SSF52540">
    <property type="entry name" value="P-loop containing nucleoside triphosphate hydrolases"/>
    <property type="match status" value="1"/>
</dbReference>
<dbReference type="PANTHER" id="PTHR42711:SF5">
    <property type="entry name" value="ABC TRANSPORTER ATP-BINDING PROTEIN NATA"/>
    <property type="match status" value="1"/>
</dbReference>
<dbReference type="OrthoDB" id="9780828at2"/>
<dbReference type="InterPro" id="IPR003593">
    <property type="entry name" value="AAA+_ATPase"/>
</dbReference>
<dbReference type="Pfam" id="PF00005">
    <property type="entry name" value="ABC_tran"/>
    <property type="match status" value="1"/>
</dbReference>
<reference evidence="7 8" key="1">
    <citation type="submission" date="2016-11" db="EMBL/GenBank/DDBJ databases">
        <title>Study of marine rhodopsin-containing bacteria.</title>
        <authorList>
            <person name="Yoshizawa S."/>
            <person name="Kumagai Y."/>
            <person name="Kogure K."/>
        </authorList>
    </citation>
    <scope>NUCLEOTIDE SEQUENCE [LARGE SCALE GENOMIC DNA]</scope>
    <source>
        <strain evidence="7 8">SAORIC-28</strain>
    </source>
</reference>
<sequence length="318" mass="34061">MTSALRLEKVTKRYGQTVAVDGVSFEAEPGRLFGLLGPNGAGKTSTIRMVTYITTPDEGTITLGGESVGPATQARMGYLPEERGLYRKLEVGEQLVYLARLKGMSEAAAKAAVRRWLDRFDAGAWAGKKTEELSKGQQQKVQFISTVVHDPTLVILDEPFSGLDPINADLLVEVIGELREAGRTVLFASHRMESVEALCDDLCLMANGRVVLSGTLREVKRRYGRDTVSVAFDGDGAWLDPLAEAGAVRVLNRSEGLVSVRLGEATAPREVLQAALAGAVEVDRFEVHEPPLSDIFRQAVGAAPPATAASATPTPSLS</sequence>
<dbReference type="Pfam" id="PF13732">
    <property type="entry name" value="DrrA1-3_C"/>
    <property type="match status" value="1"/>
</dbReference>
<keyword evidence="4" id="KW-0547">Nucleotide-binding</keyword>
<dbReference type="InterPro" id="IPR017871">
    <property type="entry name" value="ABC_transporter-like_CS"/>
</dbReference>
<keyword evidence="2" id="KW-0813">Transport</keyword>
<accession>A0A271J584</accession>
<keyword evidence="3" id="KW-0536">Nodulation</keyword>
<evidence type="ECO:0000313" key="8">
    <source>
        <dbReference type="Proteomes" id="UP000216339"/>
    </source>
</evidence>